<dbReference type="Proteomes" id="UP000443090">
    <property type="component" value="Unassembled WGS sequence"/>
</dbReference>
<reference evidence="1 2" key="1">
    <citation type="submission" date="2018-05" db="EMBL/GenBank/DDBJ databases">
        <title>Genome sequencing and assembly of the regulated plant pathogen Lachnellula willkommii and related sister species for the development of diagnostic species identification markers.</title>
        <authorList>
            <person name="Giroux E."/>
            <person name="Bilodeau G."/>
        </authorList>
    </citation>
    <scope>NUCLEOTIDE SEQUENCE [LARGE SCALE GENOMIC DNA]</scope>
    <source>
        <strain evidence="1 2">CBS 160.35</strain>
    </source>
</reference>
<evidence type="ECO:0000313" key="1">
    <source>
        <dbReference type="EMBL" id="TVY48836.1"/>
    </source>
</evidence>
<accession>A0A8H8S7E1</accession>
<organism evidence="1 2">
    <name type="scientific">Lachnellula occidentalis</name>
    <dbReference type="NCBI Taxonomy" id="215460"/>
    <lineage>
        <taxon>Eukaryota</taxon>
        <taxon>Fungi</taxon>
        <taxon>Dikarya</taxon>
        <taxon>Ascomycota</taxon>
        <taxon>Pezizomycotina</taxon>
        <taxon>Leotiomycetes</taxon>
        <taxon>Helotiales</taxon>
        <taxon>Lachnaceae</taxon>
        <taxon>Lachnellula</taxon>
    </lineage>
</organism>
<dbReference type="OrthoDB" id="3783539at2759"/>
<dbReference type="AlphaFoldDB" id="A0A8H8S7E1"/>
<protein>
    <submittedName>
        <fullName evidence="1">Uncharacterized protein</fullName>
    </submittedName>
</protein>
<gene>
    <name evidence="1" type="ORF">LOCC1_G001673</name>
</gene>
<dbReference type="EMBL" id="QGMI01000031">
    <property type="protein sequence ID" value="TVY48836.1"/>
    <property type="molecule type" value="Genomic_DNA"/>
</dbReference>
<comment type="caution">
    <text evidence="1">The sequence shown here is derived from an EMBL/GenBank/DDBJ whole genome shotgun (WGS) entry which is preliminary data.</text>
</comment>
<name>A0A8H8S7E1_9HELO</name>
<sequence>MSQDVAASEYNLTAQQIPTPYVDRKKLLHQLQNRYGEKNFKVQLRLNKWTIFVPAQELMSEVSTPYLPQRAYAAYK</sequence>
<proteinExistence type="predicted"/>
<evidence type="ECO:0000313" key="2">
    <source>
        <dbReference type="Proteomes" id="UP000443090"/>
    </source>
</evidence>
<keyword evidence="2" id="KW-1185">Reference proteome</keyword>